<dbReference type="PROSITE" id="PS50240">
    <property type="entry name" value="TRYPSIN_DOM"/>
    <property type="match status" value="1"/>
</dbReference>
<dbReference type="GO" id="GO:0006508">
    <property type="term" value="P:proteolysis"/>
    <property type="evidence" value="ECO:0007669"/>
    <property type="project" value="InterPro"/>
</dbReference>
<keyword evidence="3" id="KW-0768">Sushi</keyword>
<dbReference type="InterPro" id="IPR035976">
    <property type="entry name" value="Sushi/SCR/CCP_sf"/>
</dbReference>
<dbReference type="InterPro" id="IPR000436">
    <property type="entry name" value="Sushi_SCR_CCP_dom"/>
</dbReference>
<gene>
    <name evidence="7" type="ORF">PVAND_005716</name>
</gene>
<dbReference type="Gene3D" id="2.40.10.10">
    <property type="entry name" value="Trypsin-like serine proteases"/>
    <property type="match status" value="1"/>
</dbReference>
<dbReference type="SUPFAM" id="SSF57535">
    <property type="entry name" value="Complement control module/SCR domain"/>
    <property type="match status" value="1"/>
</dbReference>
<dbReference type="GO" id="GO:0004252">
    <property type="term" value="F:serine-type endopeptidase activity"/>
    <property type="evidence" value="ECO:0007669"/>
    <property type="project" value="InterPro"/>
</dbReference>
<dbReference type="Gene3D" id="2.10.70.10">
    <property type="entry name" value="Complement Module, domain 1"/>
    <property type="match status" value="1"/>
</dbReference>
<feature type="signal peptide" evidence="4">
    <location>
        <begin position="1"/>
        <end position="22"/>
    </location>
</feature>
<dbReference type="Pfam" id="PF00089">
    <property type="entry name" value="Trypsin"/>
    <property type="match status" value="1"/>
</dbReference>
<dbReference type="Pfam" id="PF00084">
    <property type="entry name" value="Sushi"/>
    <property type="match status" value="1"/>
</dbReference>
<dbReference type="Proteomes" id="UP001107558">
    <property type="component" value="Chromosome 2"/>
</dbReference>
<feature type="domain" description="Peptidase S1" evidence="5">
    <location>
        <begin position="197"/>
        <end position="457"/>
    </location>
</feature>
<evidence type="ECO:0000256" key="2">
    <source>
        <dbReference type="ARBA" id="ARBA00024195"/>
    </source>
</evidence>
<evidence type="ECO:0000259" key="5">
    <source>
        <dbReference type="PROSITE" id="PS50240"/>
    </source>
</evidence>
<dbReference type="AlphaFoldDB" id="A0A9J6C2W3"/>
<dbReference type="PROSITE" id="PS00134">
    <property type="entry name" value="TRYPSIN_HIS"/>
    <property type="match status" value="1"/>
</dbReference>
<dbReference type="CDD" id="cd00190">
    <property type="entry name" value="Tryp_SPc"/>
    <property type="match status" value="1"/>
</dbReference>
<comment type="similarity">
    <text evidence="2">Belongs to the peptidase S1 family. CLIP subfamily.</text>
</comment>
<feature type="chain" id="PRO_5039911666" evidence="4">
    <location>
        <begin position="23"/>
        <end position="463"/>
    </location>
</feature>
<organism evidence="7 8">
    <name type="scientific">Polypedilum vanderplanki</name>
    <name type="common">Sleeping chironomid midge</name>
    <dbReference type="NCBI Taxonomy" id="319348"/>
    <lineage>
        <taxon>Eukaryota</taxon>
        <taxon>Metazoa</taxon>
        <taxon>Ecdysozoa</taxon>
        <taxon>Arthropoda</taxon>
        <taxon>Hexapoda</taxon>
        <taxon>Insecta</taxon>
        <taxon>Pterygota</taxon>
        <taxon>Neoptera</taxon>
        <taxon>Endopterygota</taxon>
        <taxon>Diptera</taxon>
        <taxon>Nematocera</taxon>
        <taxon>Chironomoidea</taxon>
        <taxon>Chironomidae</taxon>
        <taxon>Chironominae</taxon>
        <taxon>Polypedilum</taxon>
        <taxon>Polypedilum</taxon>
    </lineage>
</organism>
<reference evidence="7" key="1">
    <citation type="submission" date="2021-03" db="EMBL/GenBank/DDBJ databases">
        <title>Chromosome level genome of the anhydrobiotic midge Polypedilum vanderplanki.</title>
        <authorList>
            <person name="Yoshida Y."/>
            <person name="Kikawada T."/>
            <person name="Gusev O."/>
        </authorList>
    </citation>
    <scope>NUCLEOTIDE SEQUENCE</scope>
    <source>
        <strain evidence="7">NIAS01</strain>
        <tissue evidence="7">Whole body or cell culture</tissue>
    </source>
</reference>
<accession>A0A9J6C2W3</accession>
<protein>
    <submittedName>
        <fullName evidence="7">Uncharacterized protein</fullName>
    </submittedName>
</protein>
<keyword evidence="1" id="KW-1015">Disulfide bond</keyword>
<comment type="caution">
    <text evidence="3">Lacks conserved residue(s) required for the propagation of feature annotation.</text>
</comment>
<dbReference type="InterPro" id="IPR043504">
    <property type="entry name" value="Peptidase_S1_PA_chymotrypsin"/>
</dbReference>
<dbReference type="SMART" id="SM00020">
    <property type="entry name" value="Tryp_SPc"/>
    <property type="match status" value="1"/>
</dbReference>
<name>A0A9J6C2W3_POLVA</name>
<dbReference type="CDD" id="cd00033">
    <property type="entry name" value="CCP"/>
    <property type="match status" value="1"/>
</dbReference>
<evidence type="ECO:0000256" key="3">
    <source>
        <dbReference type="PROSITE-ProRule" id="PRU00302"/>
    </source>
</evidence>
<dbReference type="InterPro" id="IPR001314">
    <property type="entry name" value="Peptidase_S1A"/>
</dbReference>
<dbReference type="PROSITE" id="PS50923">
    <property type="entry name" value="SUSHI"/>
    <property type="match status" value="1"/>
</dbReference>
<feature type="domain" description="Sushi" evidence="6">
    <location>
        <begin position="126"/>
        <end position="184"/>
    </location>
</feature>
<comment type="caution">
    <text evidence="7">The sequence shown here is derived from an EMBL/GenBank/DDBJ whole genome shotgun (WGS) entry which is preliminary data.</text>
</comment>
<keyword evidence="4" id="KW-0732">Signal</keyword>
<dbReference type="EMBL" id="JADBJN010000002">
    <property type="protein sequence ID" value="KAG5675846.1"/>
    <property type="molecule type" value="Genomic_DNA"/>
</dbReference>
<dbReference type="PANTHER" id="PTHR24252:SF7">
    <property type="entry name" value="HYALIN"/>
    <property type="match status" value="1"/>
</dbReference>
<dbReference type="InterPro" id="IPR018114">
    <property type="entry name" value="TRYPSIN_HIS"/>
</dbReference>
<evidence type="ECO:0000259" key="6">
    <source>
        <dbReference type="PROSITE" id="PS50923"/>
    </source>
</evidence>
<evidence type="ECO:0000313" key="7">
    <source>
        <dbReference type="EMBL" id="KAG5675846.1"/>
    </source>
</evidence>
<dbReference type="SUPFAM" id="SSF50494">
    <property type="entry name" value="Trypsin-like serine proteases"/>
    <property type="match status" value="1"/>
</dbReference>
<dbReference type="InterPro" id="IPR001254">
    <property type="entry name" value="Trypsin_dom"/>
</dbReference>
<dbReference type="PANTHER" id="PTHR24252">
    <property type="entry name" value="ACROSIN-RELATED"/>
    <property type="match status" value="1"/>
</dbReference>
<dbReference type="OrthoDB" id="2019384at2759"/>
<proteinExistence type="inferred from homology"/>
<dbReference type="InterPro" id="IPR009003">
    <property type="entry name" value="Peptidase_S1_PA"/>
</dbReference>
<evidence type="ECO:0000256" key="1">
    <source>
        <dbReference type="ARBA" id="ARBA00023157"/>
    </source>
</evidence>
<dbReference type="PRINTS" id="PR00722">
    <property type="entry name" value="CHYMOTRYPSIN"/>
</dbReference>
<evidence type="ECO:0000313" key="8">
    <source>
        <dbReference type="Proteomes" id="UP001107558"/>
    </source>
</evidence>
<evidence type="ECO:0000256" key="4">
    <source>
        <dbReference type="SAM" id="SignalP"/>
    </source>
</evidence>
<sequence length="463" mass="51662">MRVLKFFLILLCIFSIIVQVKCGLFKKVGSFLGVKKESDDSGEENINAQVDTAYKFGSLIIKPALNLLLGSDDTDSSITSQNPQRQDKLESTTPYNYGNYAFSPGYYKDSLVQCPSDVLKGQTITFTCYRENFLIPCDDYIFANDTAQINCKPGYEYPQVSGIQTKIECKRNGKWSAPIFECVPKCGRVTKKAKALVIHGSDTEILEFPWNIAIYHSNILICSGSILSERIVLSAAHCFMKETSHGIEQYPLEKYELIAGKYFRDIDAIESHQIQRFKVEKVKIHDAYYGFIGNYDADITIITLDRSLVYQTHIAPVCLNLELKTLAEKQVPQHGTLGIVAGYGYTEADGAPSDRLKKIELPIVDIKVCKQEAPDNFKSFVTSDKFCAGYNDGSGAVCKGDSGAGFTTGKIIGDETIYFIHGIVSNTRAVNGGCDLNFYAMFTHVQNYVDMIKEEIRLSKIDK</sequence>
<keyword evidence="8" id="KW-1185">Reference proteome</keyword>